<evidence type="ECO:0000313" key="2">
    <source>
        <dbReference type="EMBL" id="KWZ85604.1"/>
    </source>
</evidence>
<keyword evidence="1" id="KW-0812">Transmembrane</keyword>
<dbReference type="EMBL" id="LRPN01000015">
    <property type="protein sequence ID" value="KWZ85604.1"/>
    <property type="molecule type" value="Genomic_DNA"/>
</dbReference>
<dbReference type="Proteomes" id="UP000070376">
    <property type="component" value="Unassembled WGS sequence"/>
</dbReference>
<accession>A0A133L173</accession>
<gene>
    <name evidence="2" type="ORF">HMPREF3213_00408</name>
</gene>
<dbReference type="PATRIC" id="fig|1398.22.peg.405"/>
<keyword evidence="1" id="KW-1133">Transmembrane helix</keyword>
<dbReference type="AlphaFoldDB" id="A0A133L173"/>
<sequence>MEGRISLNFISIYILVFMCFYGKLNTNKKKDTNRILFWRKLP</sequence>
<reference evidence="3" key="1">
    <citation type="submission" date="2016-01" db="EMBL/GenBank/DDBJ databases">
        <authorList>
            <person name="Mitreva M."/>
            <person name="Pepin K.H."/>
            <person name="Mihindukulasuriya K.A."/>
            <person name="Fulton R."/>
            <person name="Fronick C."/>
            <person name="O'Laughlin M."/>
            <person name="Miner T."/>
            <person name="Herter B."/>
            <person name="Rosa B.A."/>
            <person name="Cordes M."/>
            <person name="Tomlinson C."/>
            <person name="Wollam A."/>
            <person name="Palsikar V.B."/>
            <person name="Mardis E.R."/>
            <person name="Wilson R.K."/>
        </authorList>
    </citation>
    <scope>NUCLEOTIDE SEQUENCE [LARGE SCALE GENOMIC DNA]</scope>
    <source>
        <strain evidence="3">GED7749B</strain>
    </source>
</reference>
<name>A0A133L173_HEYCO</name>
<evidence type="ECO:0000256" key="1">
    <source>
        <dbReference type="SAM" id="Phobius"/>
    </source>
</evidence>
<evidence type="ECO:0000313" key="3">
    <source>
        <dbReference type="Proteomes" id="UP000070376"/>
    </source>
</evidence>
<comment type="caution">
    <text evidence="2">The sequence shown here is derived from an EMBL/GenBank/DDBJ whole genome shotgun (WGS) entry which is preliminary data.</text>
</comment>
<protein>
    <submittedName>
        <fullName evidence="2">Uncharacterized protein</fullName>
    </submittedName>
</protein>
<organism evidence="2 3">
    <name type="scientific">Heyndrickxia coagulans</name>
    <name type="common">Weizmannia coagulans</name>
    <dbReference type="NCBI Taxonomy" id="1398"/>
    <lineage>
        <taxon>Bacteria</taxon>
        <taxon>Bacillati</taxon>
        <taxon>Bacillota</taxon>
        <taxon>Bacilli</taxon>
        <taxon>Bacillales</taxon>
        <taxon>Bacillaceae</taxon>
        <taxon>Heyndrickxia</taxon>
    </lineage>
</organism>
<proteinExistence type="predicted"/>
<feature type="transmembrane region" description="Helical" evidence="1">
    <location>
        <begin position="6"/>
        <end position="24"/>
    </location>
</feature>
<keyword evidence="1" id="KW-0472">Membrane</keyword>